<keyword evidence="7" id="KW-0539">Nucleus</keyword>
<dbReference type="GO" id="GO:0046975">
    <property type="term" value="F:histone H3K36 methyltransferase activity"/>
    <property type="evidence" value="ECO:0000318"/>
    <property type="project" value="GO_Central"/>
</dbReference>
<dbReference type="VEuPathDB" id="FungiDB:KRP22_1198"/>
<dbReference type="Pfam" id="PF00856">
    <property type="entry name" value="SET"/>
    <property type="match status" value="1"/>
</dbReference>
<dbReference type="AlphaFoldDB" id="H3H669"/>
<evidence type="ECO:0000256" key="5">
    <source>
        <dbReference type="ARBA" id="ARBA00022679"/>
    </source>
</evidence>
<dbReference type="VEuPathDB" id="FungiDB:KRP23_1439"/>
<dbReference type="GO" id="GO:0032259">
    <property type="term" value="P:methylation"/>
    <property type="evidence" value="ECO:0007669"/>
    <property type="project" value="UniProtKB-KW"/>
</dbReference>
<accession>H3H669</accession>
<dbReference type="EMBL" id="DS566492">
    <property type="status" value="NOT_ANNOTATED_CDS"/>
    <property type="molecule type" value="Genomic_DNA"/>
</dbReference>
<evidence type="ECO:0000256" key="1">
    <source>
        <dbReference type="ARBA" id="ARBA00004123"/>
    </source>
</evidence>
<reference evidence="11" key="1">
    <citation type="journal article" date="2006" name="Science">
        <title>Phytophthora genome sequences uncover evolutionary origins and mechanisms of pathogenesis.</title>
        <authorList>
            <person name="Tyler B.M."/>
            <person name="Tripathy S."/>
            <person name="Zhang X."/>
            <person name="Dehal P."/>
            <person name="Jiang R.H."/>
            <person name="Aerts A."/>
            <person name="Arredondo F.D."/>
            <person name="Baxter L."/>
            <person name="Bensasson D."/>
            <person name="Beynon J.L."/>
            <person name="Chapman J."/>
            <person name="Damasceno C.M."/>
            <person name="Dorrance A.E."/>
            <person name="Dou D."/>
            <person name="Dickerman A.W."/>
            <person name="Dubchak I.L."/>
            <person name="Garbelotto M."/>
            <person name="Gijzen M."/>
            <person name="Gordon S.G."/>
            <person name="Govers F."/>
            <person name="Grunwald N.J."/>
            <person name="Huang W."/>
            <person name="Ivors K.L."/>
            <person name="Jones R.W."/>
            <person name="Kamoun S."/>
            <person name="Krampis K."/>
            <person name="Lamour K.H."/>
            <person name="Lee M.K."/>
            <person name="McDonald W.H."/>
            <person name="Medina M."/>
            <person name="Meijer H.J."/>
            <person name="Nordberg E.K."/>
            <person name="Maclean D.J."/>
            <person name="Ospina-Giraldo M.D."/>
            <person name="Morris P.F."/>
            <person name="Phuntumart V."/>
            <person name="Putnam N.H."/>
            <person name="Rash S."/>
            <person name="Rose J.K."/>
            <person name="Sakihama Y."/>
            <person name="Salamov A.A."/>
            <person name="Savidor A."/>
            <person name="Scheuring C.F."/>
            <person name="Smith B.M."/>
            <person name="Sobral B.W."/>
            <person name="Terry A."/>
            <person name="Torto-Alalibo T.A."/>
            <person name="Win J."/>
            <person name="Xu Z."/>
            <person name="Zhang H."/>
            <person name="Grigoriev I.V."/>
            <person name="Rokhsar D.S."/>
            <person name="Boore J.L."/>
        </authorList>
    </citation>
    <scope>NUCLEOTIDE SEQUENCE [LARGE SCALE GENOMIC DNA]</scope>
    <source>
        <strain evidence="11">Pr102</strain>
    </source>
</reference>
<feature type="compositionally biased region" description="Polar residues" evidence="8">
    <location>
        <begin position="142"/>
        <end position="162"/>
    </location>
</feature>
<evidence type="ECO:0000256" key="3">
    <source>
        <dbReference type="ARBA" id="ARBA00022454"/>
    </source>
</evidence>
<evidence type="ECO:0000313" key="11">
    <source>
        <dbReference type="Proteomes" id="UP000005238"/>
    </source>
</evidence>
<dbReference type="PROSITE" id="PS50280">
    <property type="entry name" value="SET"/>
    <property type="match status" value="1"/>
</dbReference>
<evidence type="ECO:0000256" key="7">
    <source>
        <dbReference type="ARBA" id="ARBA00023242"/>
    </source>
</evidence>
<evidence type="ECO:0000256" key="6">
    <source>
        <dbReference type="ARBA" id="ARBA00022691"/>
    </source>
</evidence>
<dbReference type="SMART" id="SM00317">
    <property type="entry name" value="SET"/>
    <property type="match status" value="1"/>
</dbReference>
<dbReference type="HOGENOM" id="CLU_024234_0_0_1"/>
<evidence type="ECO:0000256" key="8">
    <source>
        <dbReference type="SAM" id="MobiDB-lite"/>
    </source>
</evidence>
<proteinExistence type="predicted"/>
<dbReference type="InterPro" id="IPR001214">
    <property type="entry name" value="SET_dom"/>
</dbReference>
<dbReference type="GO" id="GO:0000785">
    <property type="term" value="C:chromatin"/>
    <property type="evidence" value="ECO:0000318"/>
    <property type="project" value="GO_Central"/>
</dbReference>
<keyword evidence="11" id="KW-1185">Reference proteome</keyword>
<feature type="region of interest" description="Disordered" evidence="8">
    <location>
        <begin position="142"/>
        <end position="190"/>
    </location>
</feature>
<feature type="domain" description="SET" evidence="9">
    <location>
        <begin position="430"/>
        <end position="552"/>
    </location>
</feature>
<dbReference type="EnsemblProtists" id="Phyra86161">
    <property type="protein sequence ID" value="Phyra86161"/>
    <property type="gene ID" value="Phyra86161"/>
</dbReference>
<dbReference type="GO" id="GO:0005634">
    <property type="term" value="C:nucleus"/>
    <property type="evidence" value="ECO:0000318"/>
    <property type="project" value="GO_Central"/>
</dbReference>
<name>H3H669_PHYRM</name>
<feature type="compositionally biased region" description="Basic residues" evidence="8">
    <location>
        <begin position="279"/>
        <end position="302"/>
    </location>
</feature>
<dbReference type="eggNOG" id="KOG1081">
    <property type="taxonomic scope" value="Eukaryota"/>
</dbReference>
<evidence type="ECO:0000259" key="9">
    <source>
        <dbReference type="PROSITE" id="PS50280"/>
    </source>
</evidence>
<dbReference type="InterPro" id="IPR050777">
    <property type="entry name" value="SET2_Histone-Lys_MeTrsfase"/>
</dbReference>
<comment type="subcellular location">
    <subcellularLocation>
        <location evidence="2">Chromosome</location>
    </subcellularLocation>
    <subcellularLocation>
        <location evidence="1">Nucleus</location>
    </subcellularLocation>
</comment>
<dbReference type="Gene3D" id="2.170.270.10">
    <property type="entry name" value="SET domain"/>
    <property type="match status" value="1"/>
</dbReference>
<reference evidence="10" key="2">
    <citation type="submission" date="2015-06" db="UniProtKB">
        <authorList>
            <consortium name="EnsemblProtists"/>
        </authorList>
    </citation>
    <scope>IDENTIFICATION</scope>
    <source>
        <strain evidence="10">Pr102</strain>
    </source>
</reference>
<evidence type="ECO:0000256" key="4">
    <source>
        <dbReference type="ARBA" id="ARBA00022603"/>
    </source>
</evidence>
<feature type="region of interest" description="Disordered" evidence="8">
    <location>
        <begin position="226"/>
        <end position="255"/>
    </location>
</feature>
<evidence type="ECO:0000313" key="10">
    <source>
        <dbReference type="EnsemblProtists" id="Phyra86161"/>
    </source>
</evidence>
<keyword evidence="5" id="KW-0808">Transferase</keyword>
<dbReference type="InParanoid" id="H3H669"/>
<organism evidence="10 11">
    <name type="scientific">Phytophthora ramorum</name>
    <name type="common">Sudden oak death agent</name>
    <dbReference type="NCBI Taxonomy" id="164328"/>
    <lineage>
        <taxon>Eukaryota</taxon>
        <taxon>Sar</taxon>
        <taxon>Stramenopiles</taxon>
        <taxon>Oomycota</taxon>
        <taxon>Peronosporomycetes</taxon>
        <taxon>Peronosporales</taxon>
        <taxon>Peronosporaceae</taxon>
        <taxon>Phytophthora</taxon>
    </lineage>
</organism>
<keyword evidence="6" id="KW-0949">S-adenosyl-L-methionine</keyword>
<keyword evidence="4" id="KW-0489">Methyltransferase</keyword>
<dbReference type="GO" id="GO:0006355">
    <property type="term" value="P:regulation of DNA-templated transcription"/>
    <property type="evidence" value="ECO:0000318"/>
    <property type="project" value="GO_Central"/>
</dbReference>
<sequence length="573" mass="62790">MAGLAASQLPPEELHAGDKIAYYSMAFVCGNPQGYREAIVLKVDADPGVAKPLDLDSSDIISSTQMLKRLVDRWGNAIVEGGALWRKLRTFTLVPGEHEAPTRASTFNRAMQEAVRQAFAAAHSTEHAPREELACAVSERTATSRSVTVSAPASDVSGSSAARTGERAPSRGAPCTTSHGRRVLREDSPPIGMDVCRDMVSTDIGDPRVVQAASSAAVGAMQLQHSEMETPRDGEGHASEASRGSDDRETQDGDIVANSQLVAVSDYLQSIPTRLKRAKIRHQAKKRPARWHVPRSRKRRDQKKCAVTRSGMNIYHAHTVKARSTKETLQRAGVKDRLRALHVRRPKFVETRTETLDLMKVVIWPTSVLPITESQVPQGLEFPDIGDGDLCQCFGDCFMDSCKIALLSIYCTPECCSLGGACSNSPRNHPGLKLYDTCRVGLGVHTTAYIEVGDVVGEYVGRLFEYPAVLEGQSAQAIKQNSGYTMLLNTQSVSGMFVYIEALKCGSITRFMSHSCDPHVEFVEMQNESKIKVLARMIKTVWPGTQLTVNYGDEIWFKCGCDSCWVDPVDEVE</sequence>
<dbReference type="PANTHER" id="PTHR22884">
    <property type="entry name" value="SET DOMAIN PROTEINS"/>
    <property type="match status" value="1"/>
</dbReference>
<evidence type="ECO:0000256" key="2">
    <source>
        <dbReference type="ARBA" id="ARBA00004286"/>
    </source>
</evidence>
<dbReference type="STRING" id="164328.H3H669"/>
<dbReference type="InterPro" id="IPR046341">
    <property type="entry name" value="SET_dom_sf"/>
</dbReference>
<keyword evidence="3" id="KW-0158">Chromosome</keyword>
<feature type="compositionally biased region" description="Basic and acidic residues" evidence="8">
    <location>
        <begin position="226"/>
        <end position="251"/>
    </location>
</feature>
<dbReference type="Proteomes" id="UP000005238">
    <property type="component" value="Unassembled WGS sequence"/>
</dbReference>
<feature type="region of interest" description="Disordered" evidence="8">
    <location>
        <begin position="279"/>
        <end position="303"/>
    </location>
</feature>
<dbReference type="SUPFAM" id="SSF82199">
    <property type="entry name" value="SET domain"/>
    <property type="match status" value="1"/>
</dbReference>
<protein>
    <recommendedName>
        <fullName evidence="9">SET domain-containing protein</fullName>
    </recommendedName>
</protein>